<evidence type="ECO:0008006" key="4">
    <source>
        <dbReference type="Google" id="ProtNLM"/>
    </source>
</evidence>
<name>A0ABT8DNC6_9BURK</name>
<feature type="transmembrane region" description="Helical" evidence="1">
    <location>
        <begin position="38"/>
        <end position="56"/>
    </location>
</feature>
<feature type="transmembrane region" description="Helical" evidence="1">
    <location>
        <begin position="86"/>
        <end position="104"/>
    </location>
</feature>
<feature type="transmembrane region" description="Helical" evidence="1">
    <location>
        <begin position="810"/>
        <end position="829"/>
    </location>
</feature>
<dbReference type="EMBL" id="JAUHHC010000001">
    <property type="protein sequence ID" value="MDN3919642.1"/>
    <property type="molecule type" value="Genomic_DNA"/>
</dbReference>
<accession>A0ABT8DNC6</accession>
<feature type="transmembrane region" description="Helical" evidence="1">
    <location>
        <begin position="744"/>
        <end position="768"/>
    </location>
</feature>
<feature type="transmembrane region" description="Helical" evidence="1">
    <location>
        <begin position="264"/>
        <end position="281"/>
    </location>
</feature>
<evidence type="ECO:0000313" key="3">
    <source>
        <dbReference type="Proteomes" id="UP001228044"/>
    </source>
</evidence>
<feature type="transmembrane region" description="Helical" evidence="1">
    <location>
        <begin position="354"/>
        <end position="374"/>
    </location>
</feature>
<feature type="transmembrane region" description="Helical" evidence="1">
    <location>
        <begin position="471"/>
        <end position="490"/>
    </location>
</feature>
<keyword evidence="1" id="KW-0812">Transmembrane</keyword>
<feature type="transmembrane region" description="Helical" evidence="1">
    <location>
        <begin position="162"/>
        <end position="179"/>
    </location>
</feature>
<feature type="transmembrane region" description="Helical" evidence="1">
    <location>
        <begin position="502"/>
        <end position="524"/>
    </location>
</feature>
<dbReference type="RefSeq" id="WP_290357939.1">
    <property type="nucleotide sequence ID" value="NZ_JAUHHC010000001.1"/>
</dbReference>
<feature type="transmembrane region" description="Helical" evidence="1">
    <location>
        <begin position="780"/>
        <end position="798"/>
    </location>
</feature>
<sequence>MTVVASIPNRASLWAALLLSGLCAGAGLFLALHYPLSAPAAVGVWLAVALAALRWWPRTPALLLGLLPIVGFAPWSGWISFEELDLLVLACAAGGYAGVALRLAPQQERAPAWRHMLVYSPLVLLLLTLFGASLLLALQRGIADAGGFVFGWYQGYHEPMNSLRLSKSFFLVALLLPLWKQAGASRPGELSRALLWGMVLALAGCCLAAIWERHAFTGLLDFSTDYRSTALFWEMHVGGAALDGCLALTAPFAVLALLRARTPAQFMAMMLLAMLTAYVCLTTFSRGVYLAVPLGLATLVLLRGGQRRRAIRVAGANTAPLMSVPPAAKLGGLLLAAAFVGAAALMFGSSGYRGLLALLGAMLVLLIMPASLWLPSTGQRVTAVLAGGALAALLSGACLALSMAVPKAAYATYLLALACALFLRWRDKPGQAQPIHACLLTASWFWLLAGVVTVADYWGGPIARWDAFRPLLLLTLLWPLMLMRPALWPFKAQGIPGWRDRGLLFGGLLLAASVISALAGGAYLRDRVSNWRQDLQVRFDHWNEGLAMLQTPQDWLLGKGAGRFVANHFFTGPAAQHTGDYRLKSGTDGRFYLVLSGGKHVLGYGELFRVSQRIAPPQGEVLLRARVRATQDVSLQAEICERHLLYIQNCLGGVLGAKAKPGEWQELSLPLGRAPAMGGAWYAPRLISFAIAMNQPGSVAEIAALRLSDVSGRELLANADFSDGMAHWFFSSDRHHLPWHAKSLGLHVLLEQGLIGVALLTLLVLLALWRLSFGRGREHVLAPALVASLLGFLAVGLFDSLIDAPRIGFMFYALLGVGLGLRALPGAVVEKAG</sequence>
<evidence type="ECO:0000256" key="1">
    <source>
        <dbReference type="SAM" id="Phobius"/>
    </source>
</evidence>
<feature type="transmembrane region" description="Helical" evidence="1">
    <location>
        <begin position="437"/>
        <end position="459"/>
    </location>
</feature>
<keyword evidence="3" id="KW-1185">Reference proteome</keyword>
<proteinExistence type="predicted"/>
<reference evidence="2 3" key="1">
    <citation type="submission" date="2023-06" db="EMBL/GenBank/DDBJ databases">
        <title>Pelomonas sp. PFR6 16S ribosomal RNA gene Genome sequencing and assembly.</title>
        <authorList>
            <person name="Woo H."/>
        </authorList>
    </citation>
    <scope>NUCLEOTIDE SEQUENCE [LARGE SCALE GENOMIC DNA]</scope>
    <source>
        <strain evidence="2 3">PFR6</strain>
    </source>
</reference>
<organism evidence="2 3">
    <name type="scientific">Roseateles violae</name>
    <dbReference type="NCBI Taxonomy" id="3058042"/>
    <lineage>
        <taxon>Bacteria</taxon>
        <taxon>Pseudomonadati</taxon>
        <taxon>Pseudomonadota</taxon>
        <taxon>Betaproteobacteria</taxon>
        <taxon>Burkholderiales</taxon>
        <taxon>Sphaerotilaceae</taxon>
        <taxon>Roseateles</taxon>
    </lineage>
</organism>
<feature type="transmembrane region" description="Helical" evidence="1">
    <location>
        <begin position="12"/>
        <end position="32"/>
    </location>
</feature>
<comment type="caution">
    <text evidence="2">The sequence shown here is derived from an EMBL/GenBank/DDBJ whole genome shotgun (WGS) entry which is preliminary data.</text>
</comment>
<gene>
    <name evidence="2" type="ORF">QWJ38_05020</name>
</gene>
<feature type="transmembrane region" description="Helical" evidence="1">
    <location>
        <begin position="287"/>
        <end position="305"/>
    </location>
</feature>
<feature type="transmembrane region" description="Helical" evidence="1">
    <location>
        <begin position="61"/>
        <end position="80"/>
    </location>
</feature>
<protein>
    <recommendedName>
        <fullName evidence="4">O-antigen ligase-like membrane protein</fullName>
    </recommendedName>
</protein>
<feature type="transmembrane region" description="Helical" evidence="1">
    <location>
        <begin position="191"/>
        <end position="211"/>
    </location>
</feature>
<feature type="transmembrane region" description="Helical" evidence="1">
    <location>
        <begin position="408"/>
        <end position="425"/>
    </location>
</feature>
<feature type="transmembrane region" description="Helical" evidence="1">
    <location>
        <begin position="116"/>
        <end position="142"/>
    </location>
</feature>
<dbReference type="Proteomes" id="UP001228044">
    <property type="component" value="Unassembled WGS sequence"/>
</dbReference>
<feature type="transmembrane region" description="Helical" evidence="1">
    <location>
        <begin position="381"/>
        <end position="402"/>
    </location>
</feature>
<keyword evidence="1" id="KW-1133">Transmembrane helix</keyword>
<keyword evidence="1" id="KW-0472">Membrane</keyword>
<feature type="transmembrane region" description="Helical" evidence="1">
    <location>
        <begin position="231"/>
        <end position="257"/>
    </location>
</feature>
<feature type="transmembrane region" description="Helical" evidence="1">
    <location>
        <begin position="326"/>
        <end position="348"/>
    </location>
</feature>
<evidence type="ECO:0000313" key="2">
    <source>
        <dbReference type="EMBL" id="MDN3919642.1"/>
    </source>
</evidence>